<evidence type="ECO:0000256" key="1">
    <source>
        <dbReference type="SAM" id="Phobius"/>
    </source>
</evidence>
<dbReference type="KEGG" id="frc:KX01_1587"/>
<reference evidence="3" key="1">
    <citation type="submission" date="2014-10" db="EMBL/GenBank/DDBJ databases">
        <authorList>
            <person name="Kuske C.R."/>
            <person name="Challacombe J.F."/>
            <person name="Daligault H.E."/>
            <person name="Davenport K.W."/>
            <person name="Johnson S.L."/>
            <person name="Siddaramappa S."/>
            <person name="Petersen J.M."/>
        </authorList>
    </citation>
    <scope>NUCLEOTIDE SEQUENCE [LARGE SCALE GENOMIC DNA]</scope>
    <source>
        <strain evidence="3">CA97-1460</strain>
    </source>
</reference>
<dbReference type="OrthoDB" id="5604403at2"/>
<name>A0A1J0KTX1_9GAMM</name>
<evidence type="ECO:0000313" key="2">
    <source>
        <dbReference type="EMBL" id="APC97102.1"/>
    </source>
</evidence>
<proteinExistence type="predicted"/>
<dbReference type="Proteomes" id="UP000182521">
    <property type="component" value="Chromosome"/>
</dbReference>
<keyword evidence="1" id="KW-1133">Transmembrane helix</keyword>
<gene>
    <name evidence="2" type="ORF">KX01_1587</name>
</gene>
<dbReference type="Pfam" id="PF05137">
    <property type="entry name" value="PilN"/>
    <property type="match status" value="1"/>
</dbReference>
<feature type="transmembrane region" description="Helical" evidence="1">
    <location>
        <begin position="16"/>
        <end position="43"/>
    </location>
</feature>
<dbReference type="STRING" id="1542390.KX01_1587"/>
<dbReference type="InterPro" id="IPR052534">
    <property type="entry name" value="Extracell_DNA_Util/SecSys_Comp"/>
</dbReference>
<dbReference type="AlphaFoldDB" id="A0A1J0KTX1"/>
<keyword evidence="3" id="KW-1185">Reference proteome</keyword>
<keyword evidence="1" id="KW-0812">Transmembrane</keyword>
<accession>A0A1J0KTX1</accession>
<dbReference type="EMBL" id="CP009654">
    <property type="protein sequence ID" value="APC97102.1"/>
    <property type="molecule type" value="Genomic_DNA"/>
</dbReference>
<evidence type="ECO:0000313" key="3">
    <source>
        <dbReference type="Proteomes" id="UP000182521"/>
    </source>
</evidence>
<organism evidence="2 3">
    <name type="scientific">Francisella frigiditurris</name>
    <dbReference type="NCBI Taxonomy" id="1542390"/>
    <lineage>
        <taxon>Bacteria</taxon>
        <taxon>Pseudomonadati</taxon>
        <taxon>Pseudomonadota</taxon>
        <taxon>Gammaproteobacteria</taxon>
        <taxon>Thiotrichales</taxon>
        <taxon>Francisellaceae</taxon>
        <taxon>Francisella</taxon>
    </lineage>
</organism>
<dbReference type="InterPro" id="IPR007813">
    <property type="entry name" value="PilN"/>
</dbReference>
<dbReference type="PANTHER" id="PTHR40278:SF1">
    <property type="entry name" value="DNA UTILIZATION PROTEIN HOFN"/>
    <property type="match status" value="1"/>
</dbReference>
<dbReference type="PANTHER" id="PTHR40278">
    <property type="entry name" value="DNA UTILIZATION PROTEIN HOFN"/>
    <property type="match status" value="1"/>
</dbReference>
<protein>
    <submittedName>
        <fullName evidence="2">Fimbrial assembly family protein</fullName>
    </submittedName>
</protein>
<keyword evidence="1" id="KW-0472">Membrane</keyword>
<dbReference type="RefSeq" id="WP_071664465.1">
    <property type="nucleotide sequence ID" value="NZ_CP009654.1"/>
</dbReference>
<sequence>MVSINFIRGRWQKQLVLYWIIDVAFIALISFIIMYVVSIITYWPTSLKLETKDYAQSKVMELSKEIAGYSEMKKRRDLLLDTTDDFARIQKSQYYMLLGIENISQAIPDGIYLENLKYIEKTKSVVLTGQVLNLKLLSDFIKNLETNFGLKKAELTNLGPEKQGQRSFIISLNFEKANMVGN</sequence>